<evidence type="ECO:0000256" key="4">
    <source>
        <dbReference type="ARBA" id="ARBA00023136"/>
    </source>
</evidence>
<protein>
    <submittedName>
        <fullName evidence="7">ABC-2 type transport system permease protein</fullName>
    </submittedName>
</protein>
<accession>A0ABX0X8G0</accession>
<comment type="subcellular location">
    <subcellularLocation>
        <location evidence="1">Membrane</location>
        <topology evidence="1">Multi-pass membrane protein</topology>
    </subcellularLocation>
</comment>
<feature type="transmembrane region" description="Helical" evidence="5">
    <location>
        <begin position="372"/>
        <end position="391"/>
    </location>
</feature>
<gene>
    <name evidence="7" type="ORF">GGR27_001006</name>
</gene>
<dbReference type="EMBL" id="JAATJH010000001">
    <property type="protein sequence ID" value="NJC25525.1"/>
    <property type="molecule type" value="Genomic_DNA"/>
</dbReference>
<evidence type="ECO:0000313" key="7">
    <source>
        <dbReference type="EMBL" id="NJC25525.1"/>
    </source>
</evidence>
<evidence type="ECO:0000256" key="5">
    <source>
        <dbReference type="SAM" id="Phobius"/>
    </source>
</evidence>
<keyword evidence="8" id="KW-1185">Reference proteome</keyword>
<feature type="transmembrane region" description="Helical" evidence="5">
    <location>
        <begin position="397"/>
        <end position="419"/>
    </location>
</feature>
<keyword evidence="4 5" id="KW-0472">Membrane</keyword>
<organism evidence="7 8">
    <name type="scientific">Neolewinella antarctica</name>
    <dbReference type="NCBI Taxonomy" id="442734"/>
    <lineage>
        <taxon>Bacteria</taxon>
        <taxon>Pseudomonadati</taxon>
        <taxon>Bacteroidota</taxon>
        <taxon>Saprospiria</taxon>
        <taxon>Saprospirales</taxon>
        <taxon>Lewinellaceae</taxon>
        <taxon>Neolewinella</taxon>
    </lineage>
</organism>
<dbReference type="RefSeq" id="WP_168036274.1">
    <property type="nucleotide sequence ID" value="NZ_JAATJH010000001.1"/>
</dbReference>
<feature type="transmembrane region" description="Helical" evidence="5">
    <location>
        <begin position="249"/>
        <end position="269"/>
    </location>
</feature>
<dbReference type="SUPFAM" id="SSF53850">
    <property type="entry name" value="Periplasmic binding protein-like II"/>
    <property type="match status" value="1"/>
</dbReference>
<sequence length="446" mass="49100">MDNLWLVIKREYVTRVRRKSFILATLLTPLGLAVFFIVAQFIFSYGNDESTRVAIIDEAGIFEGTAIPDENGLYFVKTNDDIATVMAEIQEEKEGGLNALVLIPAIKNPRVKDVRVEYFSDDPLAIDTRLAIDRRLEKALREYKVKTLGLDRAALAALETNVEIRTKKITLEEGEKADTTMAGVVGAGLGTVMGFLMYLSIFIYGTMVMRSVMEEKTNRIVEVIISSVKPTTLLLGKIIGVGAVGLTQVLAWMVLIPGVIFLVSIFFGFDADSAQQMQQMQAGSEMDPEEMQSMVEKVIGGLGTLNWWVIIPCFILYFIGGYFMYAALFAAVGSAMGDDMGESQSLTIPITIPVILALYIMMAAIQAPNSSLAVISSFIPLFAPIVMPARLAFDPPAWQIIGSLVVVLAFALAMVWLAARIYRVGILNYGKKSSLAEMGRWLFSKY</sequence>
<name>A0ABX0X8G0_9BACT</name>
<comment type="caution">
    <text evidence="7">The sequence shown here is derived from an EMBL/GenBank/DDBJ whole genome shotgun (WGS) entry which is preliminary data.</text>
</comment>
<keyword evidence="2 5" id="KW-0812">Transmembrane</keyword>
<evidence type="ECO:0000256" key="2">
    <source>
        <dbReference type="ARBA" id="ARBA00022692"/>
    </source>
</evidence>
<dbReference type="PANTHER" id="PTHR43471">
    <property type="entry name" value="ABC TRANSPORTER PERMEASE"/>
    <property type="match status" value="1"/>
</dbReference>
<dbReference type="Gene3D" id="3.40.190.10">
    <property type="entry name" value="Periplasmic binding protein-like II"/>
    <property type="match status" value="1"/>
</dbReference>
<feature type="transmembrane region" description="Helical" evidence="5">
    <location>
        <begin position="220"/>
        <end position="243"/>
    </location>
</feature>
<feature type="transmembrane region" description="Helical" evidence="5">
    <location>
        <begin position="307"/>
        <end position="334"/>
    </location>
</feature>
<keyword evidence="3 5" id="KW-1133">Transmembrane helix</keyword>
<feature type="transmembrane region" description="Helical" evidence="5">
    <location>
        <begin position="181"/>
        <end position="208"/>
    </location>
</feature>
<dbReference type="PANTHER" id="PTHR43471:SF3">
    <property type="entry name" value="ABC TRANSPORTER PERMEASE PROTEIN NATB"/>
    <property type="match status" value="1"/>
</dbReference>
<feature type="transmembrane region" description="Helical" evidence="5">
    <location>
        <begin position="346"/>
        <end position="365"/>
    </location>
</feature>
<evidence type="ECO:0000256" key="1">
    <source>
        <dbReference type="ARBA" id="ARBA00004141"/>
    </source>
</evidence>
<evidence type="ECO:0000259" key="6">
    <source>
        <dbReference type="Pfam" id="PF12698"/>
    </source>
</evidence>
<evidence type="ECO:0000313" key="8">
    <source>
        <dbReference type="Proteomes" id="UP000770785"/>
    </source>
</evidence>
<dbReference type="Pfam" id="PF12698">
    <property type="entry name" value="ABC2_membrane_3"/>
    <property type="match status" value="1"/>
</dbReference>
<reference evidence="7 8" key="1">
    <citation type="submission" date="2020-03" db="EMBL/GenBank/DDBJ databases">
        <title>Genomic Encyclopedia of Type Strains, Phase IV (KMG-IV): sequencing the most valuable type-strain genomes for metagenomic binning, comparative biology and taxonomic classification.</title>
        <authorList>
            <person name="Goeker M."/>
        </authorList>
    </citation>
    <scope>NUCLEOTIDE SEQUENCE [LARGE SCALE GENOMIC DNA]</scope>
    <source>
        <strain evidence="7 8">DSM 105096</strain>
    </source>
</reference>
<dbReference type="Proteomes" id="UP000770785">
    <property type="component" value="Unassembled WGS sequence"/>
</dbReference>
<dbReference type="InterPro" id="IPR013525">
    <property type="entry name" value="ABC2_TM"/>
</dbReference>
<proteinExistence type="predicted"/>
<feature type="transmembrane region" description="Helical" evidence="5">
    <location>
        <begin position="21"/>
        <end position="43"/>
    </location>
</feature>
<feature type="domain" description="ABC-2 type transporter transmembrane" evidence="6">
    <location>
        <begin position="19"/>
        <end position="419"/>
    </location>
</feature>
<evidence type="ECO:0000256" key="3">
    <source>
        <dbReference type="ARBA" id="ARBA00022989"/>
    </source>
</evidence>